<evidence type="ECO:0000256" key="2">
    <source>
        <dbReference type="SAM" id="MobiDB-lite"/>
    </source>
</evidence>
<sequence>MEVAQPPPPVNISRGGAPPTSSKKKDQGVGKDQRLHAEPEISVKCSLDSSIDEATEMADGATSTTTTTTTPPTTTSTTTSTTGTPPNTDYRTTYQVKPLLILDLNGVLCRRISLSTFNHKAYYPSFWQYASQHGEQKARDFYEDWSPPIGSLPFNEIELGEREKAIKVHSNLPSSLGIVAATPIVPFENLEEVLGLLENFTVGVWSSAMSQNVRQIVEMLFKDRKDSLLFIYGQEQCKCPGDRKGSDPKQHPKQRSSNNNQQQPSVHKKGKPTYMKPLARIFDEYHLWSAKSTIIFDDTPDKMSCNPKENVIIVEDQEKLTLCLKELIDYVGRCEEEKKEVDVREFVKSKGQKICNDNKNPI</sequence>
<dbReference type="InterPro" id="IPR023214">
    <property type="entry name" value="HAD_sf"/>
</dbReference>
<comment type="subunit">
    <text evidence="1">Component of the TIM23 complex.</text>
</comment>
<reference evidence="4" key="1">
    <citation type="journal article" date="2023" name="Commun. Biol.">
        <title>Genome analysis of Parmales, the sister group of diatoms, reveals the evolutionary specialization of diatoms from phago-mixotrophs to photoautotrophs.</title>
        <authorList>
            <person name="Ban H."/>
            <person name="Sato S."/>
            <person name="Yoshikawa S."/>
            <person name="Yamada K."/>
            <person name="Nakamura Y."/>
            <person name="Ichinomiya M."/>
            <person name="Sato N."/>
            <person name="Blanc-Mathieu R."/>
            <person name="Endo H."/>
            <person name="Kuwata A."/>
            <person name="Ogata H."/>
        </authorList>
    </citation>
    <scope>NUCLEOTIDE SEQUENCE [LARGE SCALE GENOMIC DNA]</scope>
    <source>
        <strain evidence="4">NIES 3700</strain>
    </source>
</reference>
<organism evidence="3 4">
    <name type="scientific">Triparma laevis f. longispina</name>
    <dbReference type="NCBI Taxonomy" id="1714387"/>
    <lineage>
        <taxon>Eukaryota</taxon>
        <taxon>Sar</taxon>
        <taxon>Stramenopiles</taxon>
        <taxon>Ochrophyta</taxon>
        <taxon>Bolidophyceae</taxon>
        <taxon>Parmales</taxon>
        <taxon>Triparmaceae</taxon>
        <taxon>Triparma</taxon>
    </lineage>
</organism>
<feature type="compositionally biased region" description="Basic and acidic residues" evidence="2">
    <location>
        <begin position="240"/>
        <end position="250"/>
    </location>
</feature>
<keyword evidence="1" id="KW-0813">Transport</keyword>
<keyword evidence="4" id="KW-1185">Reference proteome</keyword>
<keyword evidence="1" id="KW-0811">Translocation</keyword>
<dbReference type="GO" id="GO:0015031">
    <property type="term" value="P:protein transport"/>
    <property type="evidence" value="ECO:0007669"/>
    <property type="project" value="UniProtKB-KW"/>
</dbReference>
<gene>
    <name evidence="3" type="ORF">TrLO_g12547</name>
</gene>
<feature type="compositionally biased region" description="Basic and acidic residues" evidence="2">
    <location>
        <begin position="23"/>
        <end position="41"/>
    </location>
</feature>
<feature type="region of interest" description="Disordered" evidence="2">
    <location>
        <begin position="1"/>
        <end position="90"/>
    </location>
</feature>
<comment type="similarity">
    <text evidence="1">Belongs to the TIM50 family.</text>
</comment>
<dbReference type="Gene3D" id="3.40.50.1000">
    <property type="entry name" value="HAD superfamily/HAD-like"/>
    <property type="match status" value="1"/>
</dbReference>
<dbReference type="PANTHER" id="PTHR12210">
    <property type="entry name" value="DULLARD PROTEIN PHOSPHATASE"/>
    <property type="match status" value="1"/>
</dbReference>
<dbReference type="GO" id="GO:0005744">
    <property type="term" value="C:TIM23 mitochondrial import inner membrane translocase complex"/>
    <property type="evidence" value="ECO:0007669"/>
    <property type="project" value="UniProtKB-UniRule"/>
</dbReference>
<dbReference type="SUPFAM" id="SSF56784">
    <property type="entry name" value="HAD-like"/>
    <property type="match status" value="1"/>
</dbReference>
<feature type="region of interest" description="Disordered" evidence="2">
    <location>
        <begin position="240"/>
        <end position="271"/>
    </location>
</feature>
<evidence type="ECO:0000313" key="4">
    <source>
        <dbReference type="Proteomes" id="UP001165122"/>
    </source>
</evidence>
<keyword evidence="1" id="KW-0653">Protein transport</keyword>
<feature type="compositionally biased region" description="Pro residues" evidence="2">
    <location>
        <begin position="1"/>
        <end position="10"/>
    </location>
</feature>
<dbReference type="Proteomes" id="UP001165122">
    <property type="component" value="Unassembled WGS sequence"/>
</dbReference>
<feature type="compositionally biased region" description="Low complexity" evidence="2">
    <location>
        <begin position="62"/>
        <end position="88"/>
    </location>
</feature>
<comment type="function">
    <text evidence="1">Essential component of the TIM23 complex, a complex that mediates the translocation of transit peptide-containing proteins across the mitochondrial inner membrane.</text>
</comment>
<name>A0A9W6ZUB0_9STRA</name>
<keyword evidence="1" id="KW-0809">Transit peptide</keyword>
<feature type="compositionally biased region" description="Low complexity" evidence="2">
    <location>
        <begin position="256"/>
        <end position="265"/>
    </location>
</feature>
<evidence type="ECO:0000256" key="1">
    <source>
        <dbReference type="RuleBase" id="RU365079"/>
    </source>
</evidence>
<dbReference type="InterPro" id="IPR036412">
    <property type="entry name" value="HAD-like_sf"/>
</dbReference>
<dbReference type="EMBL" id="BRXW01000477">
    <property type="protein sequence ID" value="GMH58181.1"/>
    <property type="molecule type" value="Genomic_DNA"/>
</dbReference>
<evidence type="ECO:0000313" key="3">
    <source>
        <dbReference type="EMBL" id="GMH58181.1"/>
    </source>
</evidence>
<comment type="caution">
    <text evidence="3">The sequence shown here is derived from an EMBL/GenBank/DDBJ whole genome shotgun (WGS) entry which is preliminary data.</text>
</comment>
<proteinExistence type="inferred from homology"/>
<dbReference type="InterPro" id="IPR050365">
    <property type="entry name" value="TIM50"/>
</dbReference>
<comment type="subcellular location">
    <subcellularLocation>
        <location evidence="1">Mitochondrion inner membrane</location>
        <topology evidence="1">Single-pass membrane protein</topology>
    </subcellularLocation>
</comment>
<dbReference type="OrthoDB" id="1711508at2759"/>
<protein>
    <recommendedName>
        <fullName evidence="1">Mitochondrial import inner membrane translocase subunit TIM50</fullName>
    </recommendedName>
</protein>
<dbReference type="AlphaFoldDB" id="A0A9W6ZUB0"/>
<keyword evidence="1" id="KW-0496">Mitochondrion</keyword>
<accession>A0A9W6ZUB0</accession>